<evidence type="ECO:0000313" key="3">
    <source>
        <dbReference type="Proteomes" id="UP000517916"/>
    </source>
</evidence>
<reference evidence="2 3" key="1">
    <citation type="submission" date="2020-08" db="EMBL/GenBank/DDBJ databases">
        <title>Genomic Encyclopedia of Archaeal and Bacterial Type Strains, Phase II (KMG-II): from individual species to whole genera.</title>
        <authorList>
            <person name="Goeker M."/>
        </authorList>
    </citation>
    <scope>NUCLEOTIDE SEQUENCE [LARGE SCALE GENOMIC DNA]</scope>
    <source>
        <strain evidence="2 3">DSM 43850</strain>
    </source>
</reference>
<feature type="transmembrane region" description="Helical" evidence="1">
    <location>
        <begin position="210"/>
        <end position="229"/>
    </location>
</feature>
<proteinExistence type="predicted"/>
<evidence type="ECO:0000313" key="2">
    <source>
        <dbReference type="EMBL" id="MBA8925558.1"/>
    </source>
</evidence>
<accession>A0ABR6BF98</accession>
<dbReference type="Pfam" id="PF14023">
    <property type="entry name" value="Bestrophin-like"/>
    <property type="match status" value="1"/>
</dbReference>
<dbReference type="InterPro" id="IPR025333">
    <property type="entry name" value="DUF4239"/>
</dbReference>
<keyword evidence="3" id="KW-1185">Reference proteome</keyword>
<protein>
    <recommendedName>
        <fullName evidence="4">DUF4239 domain-containing protein</fullName>
    </recommendedName>
</protein>
<comment type="caution">
    <text evidence="2">The sequence shown here is derived from an EMBL/GenBank/DDBJ whole genome shotgun (WGS) entry which is preliminary data.</text>
</comment>
<gene>
    <name evidence="2" type="ORF">BC739_002757</name>
</gene>
<name>A0ABR6BF98_9PSEU</name>
<evidence type="ECO:0008006" key="4">
    <source>
        <dbReference type="Google" id="ProtNLM"/>
    </source>
</evidence>
<dbReference type="EMBL" id="JACJID010000002">
    <property type="protein sequence ID" value="MBA8925558.1"/>
    <property type="molecule type" value="Genomic_DNA"/>
</dbReference>
<feature type="transmembrane region" description="Helical" evidence="1">
    <location>
        <begin position="183"/>
        <end position="203"/>
    </location>
</feature>
<dbReference type="RefSeq" id="WP_025360233.1">
    <property type="nucleotide sequence ID" value="NZ_BAAABQ010000059.1"/>
</dbReference>
<organism evidence="2 3">
    <name type="scientific">Kutzneria viridogrisea</name>
    <dbReference type="NCBI Taxonomy" id="47990"/>
    <lineage>
        <taxon>Bacteria</taxon>
        <taxon>Bacillati</taxon>
        <taxon>Actinomycetota</taxon>
        <taxon>Actinomycetes</taxon>
        <taxon>Pseudonocardiales</taxon>
        <taxon>Pseudonocardiaceae</taxon>
        <taxon>Kutzneria</taxon>
    </lineage>
</organism>
<keyword evidence="1" id="KW-0812">Transmembrane</keyword>
<evidence type="ECO:0000256" key="1">
    <source>
        <dbReference type="SAM" id="Phobius"/>
    </source>
</evidence>
<sequence length="254" mass="27265">MDIYLQGILWVLGAAIVSGGLTALLHRRTSGDGRSIGNEATSAVFTIVAGLHAVLVAFVLISLFDATNAAHDGAQQEANALVAVTWAGDSLPDPTKSKIHELARRYATTVRDQEWPQMRQEQAVTGPGAQQLAQLHDAITEAASTDDEWLKDRKTEAANQLWTVYQARQTRLDAADGSGVNTVVWLALIIGALMSVAFAYLFGGTRIIRHVLTVALFAATITLVLYAIYQMQSPFTGGANVDPEAFSDALSRLS</sequence>
<dbReference type="Proteomes" id="UP000517916">
    <property type="component" value="Unassembled WGS sequence"/>
</dbReference>
<feature type="transmembrane region" description="Helical" evidence="1">
    <location>
        <begin position="6"/>
        <end position="24"/>
    </location>
</feature>
<keyword evidence="1" id="KW-1133">Transmembrane helix</keyword>
<feature type="transmembrane region" description="Helical" evidence="1">
    <location>
        <begin position="44"/>
        <end position="64"/>
    </location>
</feature>
<keyword evidence="1" id="KW-0472">Membrane</keyword>